<name>W4HG75_9RHOB</name>
<dbReference type="STRING" id="1379903.ATO8_16008"/>
<accession>W4HG75</accession>
<reference evidence="1 2" key="1">
    <citation type="journal article" date="2014" name="Antonie Van Leeuwenhoek">
        <title>Roseivivax atlanticus sp. nov., isolated from surface seawater of the Atlantic Ocean.</title>
        <authorList>
            <person name="Li G."/>
            <person name="Lai Q."/>
            <person name="Liu X."/>
            <person name="Sun F."/>
            <person name="Shao Z."/>
        </authorList>
    </citation>
    <scope>NUCLEOTIDE SEQUENCE [LARGE SCALE GENOMIC DNA]</scope>
    <source>
        <strain evidence="1 2">22II-s10s</strain>
    </source>
</reference>
<evidence type="ECO:0000313" key="2">
    <source>
        <dbReference type="Proteomes" id="UP000019063"/>
    </source>
</evidence>
<organism evidence="1 2">
    <name type="scientific">Roseivivax marinus</name>
    <dbReference type="NCBI Taxonomy" id="1379903"/>
    <lineage>
        <taxon>Bacteria</taxon>
        <taxon>Pseudomonadati</taxon>
        <taxon>Pseudomonadota</taxon>
        <taxon>Alphaproteobacteria</taxon>
        <taxon>Rhodobacterales</taxon>
        <taxon>Roseobacteraceae</taxon>
        <taxon>Roseivivax</taxon>
    </lineage>
</organism>
<comment type="caution">
    <text evidence="1">The sequence shown here is derived from an EMBL/GenBank/DDBJ whole genome shotgun (WGS) entry which is preliminary data.</text>
</comment>
<proteinExistence type="predicted"/>
<protein>
    <submittedName>
        <fullName evidence="1">Uncharacterized protein</fullName>
    </submittedName>
</protein>
<sequence length="111" mass="12038">MMRALWLLPVGLLVLLAFYLGWQQGYARATLSETEVISAYAERYLADRARDGTGEGASPAQCRALPGEQAGVWLVVVCGPEPHDEARHYTYYVRRSGALARVVGPGEGADA</sequence>
<evidence type="ECO:0000313" key="1">
    <source>
        <dbReference type="EMBL" id="ETW11767.1"/>
    </source>
</evidence>
<gene>
    <name evidence="1" type="ORF">ATO8_16008</name>
</gene>
<keyword evidence="2" id="KW-1185">Reference proteome</keyword>
<dbReference type="EMBL" id="AQQW01000010">
    <property type="protein sequence ID" value="ETW11767.1"/>
    <property type="molecule type" value="Genomic_DNA"/>
</dbReference>
<dbReference type="eggNOG" id="ENOG5033BEU">
    <property type="taxonomic scope" value="Bacteria"/>
</dbReference>
<dbReference type="AlphaFoldDB" id="W4HG75"/>
<dbReference type="RefSeq" id="WP_043845911.1">
    <property type="nucleotide sequence ID" value="NZ_AQQW01000010.1"/>
</dbReference>
<dbReference type="Proteomes" id="UP000019063">
    <property type="component" value="Unassembled WGS sequence"/>
</dbReference>